<feature type="region of interest" description="Disordered" evidence="1">
    <location>
        <begin position="1"/>
        <end position="40"/>
    </location>
</feature>
<protein>
    <submittedName>
        <fullName evidence="2">Uncharacterized protein</fullName>
    </submittedName>
</protein>
<gene>
    <name evidence="2" type="ORF">CTA1_13264</name>
</gene>
<dbReference type="Proteomes" id="UP000310108">
    <property type="component" value="Unassembled WGS sequence"/>
</dbReference>
<comment type="caution">
    <text evidence="2">The sequence shown here is derived from an EMBL/GenBank/DDBJ whole genome shotgun (WGS) entry which is preliminary data.</text>
</comment>
<feature type="region of interest" description="Disordered" evidence="1">
    <location>
        <begin position="96"/>
        <end position="115"/>
    </location>
</feature>
<feature type="compositionally biased region" description="Basic residues" evidence="1">
    <location>
        <begin position="96"/>
        <end position="108"/>
    </location>
</feature>
<name>A0A4U6XE08_9PEZI</name>
<evidence type="ECO:0000313" key="3">
    <source>
        <dbReference type="Proteomes" id="UP000310108"/>
    </source>
</evidence>
<keyword evidence="3" id="KW-1185">Reference proteome</keyword>
<evidence type="ECO:0000313" key="2">
    <source>
        <dbReference type="EMBL" id="TKW53469.1"/>
    </source>
</evidence>
<evidence type="ECO:0000256" key="1">
    <source>
        <dbReference type="SAM" id="MobiDB-lite"/>
    </source>
</evidence>
<organism evidence="2 3">
    <name type="scientific">Colletotrichum tanaceti</name>
    <dbReference type="NCBI Taxonomy" id="1306861"/>
    <lineage>
        <taxon>Eukaryota</taxon>
        <taxon>Fungi</taxon>
        <taxon>Dikarya</taxon>
        <taxon>Ascomycota</taxon>
        <taxon>Pezizomycotina</taxon>
        <taxon>Sordariomycetes</taxon>
        <taxon>Hypocreomycetidae</taxon>
        <taxon>Glomerellales</taxon>
        <taxon>Glomerellaceae</taxon>
        <taxon>Colletotrichum</taxon>
        <taxon>Colletotrichum destructivum species complex</taxon>
    </lineage>
</organism>
<dbReference type="EMBL" id="PJEX01000184">
    <property type="protein sequence ID" value="TKW53469.1"/>
    <property type="molecule type" value="Genomic_DNA"/>
</dbReference>
<dbReference type="AlphaFoldDB" id="A0A4U6XE08"/>
<proteinExistence type="predicted"/>
<accession>A0A4U6XE08</accession>
<reference evidence="2 3" key="1">
    <citation type="journal article" date="2019" name="PLoS ONE">
        <title>Comparative genome analysis indicates high evolutionary potential of pathogenicity genes in Colletotrichum tanaceti.</title>
        <authorList>
            <person name="Lelwala R.V."/>
            <person name="Korhonen P.K."/>
            <person name="Young N.D."/>
            <person name="Scott J.B."/>
            <person name="Ades P.A."/>
            <person name="Gasser R.B."/>
            <person name="Taylor P.W.J."/>
        </authorList>
    </citation>
    <scope>NUCLEOTIDE SEQUENCE [LARGE SCALE GENOMIC DNA]</scope>
    <source>
        <strain evidence="2">BRIP57314</strain>
    </source>
</reference>
<feature type="compositionally biased region" description="Low complexity" evidence="1">
    <location>
        <begin position="15"/>
        <end position="25"/>
    </location>
</feature>
<sequence>MPSNPPRSRADTRSAGRASGSVRGSGYTGPHSAVPDGDAGLESMNSTERWRLCHNFFFRSSVSSYLLRQREHIRLLSWQLYALSGIVFSGEEGRAPRRLHGPRLRTPRSRGGGQSPLRWPRTLQLRVFVSSRFGFFLDVHVAEEPVQQVVDEAHLEVNGAEARHWQVSHCRRGIVDLQ</sequence>